<evidence type="ECO:0000313" key="1">
    <source>
        <dbReference type="EMBL" id="GAP41838.1"/>
    </source>
</evidence>
<name>A0A0S7BVQ2_9CHLR</name>
<sequence>MSEFPYLPYILVGSLTRDFIIAPGGKPLNDIQGGHLFYAAAGLYHWEKQIGLVSRIGTRYPSEWLEKLRQLGMDTRGIKQTNLPLDQRFFISFSDHGEKSNQQPLAHYAEEGLDFPKELLGYSAPVFHDDSLTERSIQTIIARDIPSDYLDSRCIHFCPMDFLTHNLITQHFLQHGQKIITMEAGDGYMVPSFYKYLPNLVHGITAFITSESKIRRLFFEKRIDDLWQMADEIAGWGIDLVVVMKENHENLLLDKIHRQRVRLKAYSTKIINLVGISSAFCGGFIAGLNETYDPALALVYGNVAASFVFEGNNPYYSMDVFPGLTEARIESMKQYLVIE</sequence>
<protein>
    <submittedName>
        <fullName evidence="1">Uncharacterized protein</fullName>
    </submittedName>
</protein>
<proteinExistence type="predicted"/>
<dbReference type="STRING" id="1678840.ATC1_131834"/>
<dbReference type="RefSeq" id="WP_062283849.1">
    <property type="nucleotide sequence ID" value="NZ_DF968181.1"/>
</dbReference>
<dbReference type="Proteomes" id="UP000053370">
    <property type="component" value="Unassembled WGS sequence"/>
</dbReference>
<reference evidence="1" key="1">
    <citation type="journal article" date="2015" name="Genome Announc.">
        <title>Draft Genome Sequence of Anaerolineae Strain TC1, a Novel Isolate from a Methanogenic Wastewater Treatment System.</title>
        <authorList>
            <person name="Matsuura N."/>
            <person name="Tourlousse D.M."/>
            <person name="Sun L."/>
            <person name="Toyonaga M."/>
            <person name="Kuroda K."/>
            <person name="Ohashi A."/>
            <person name="Cruz R."/>
            <person name="Yamaguchi T."/>
            <person name="Sekiguchi Y."/>
        </authorList>
    </citation>
    <scope>NUCLEOTIDE SEQUENCE [LARGE SCALE GENOMIC DNA]</scope>
    <source>
        <strain evidence="1">TC1</strain>
    </source>
</reference>
<dbReference type="EMBL" id="DF968181">
    <property type="protein sequence ID" value="GAP41838.1"/>
    <property type="molecule type" value="Genomic_DNA"/>
</dbReference>
<evidence type="ECO:0000313" key="2">
    <source>
        <dbReference type="Proteomes" id="UP000053370"/>
    </source>
</evidence>
<gene>
    <name evidence="1" type="ORF">ATC1_131834</name>
</gene>
<dbReference type="SUPFAM" id="SSF53613">
    <property type="entry name" value="Ribokinase-like"/>
    <property type="match status" value="1"/>
</dbReference>
<keyword evidence="2" id="KW-1185">Reference proteome</keyword>
<accession>A0A0S7BVQ2</accession>
<dbReference type="InterPro" id="IPR029056">
    <property type="entry name" value="Ribokinase-like"/>
</dbReference>
<organism evidence="1">
    <name type="scientific">Flexilinea flocculi</name>
    <dbReference type="NCBI Taxonomy" id="1678840"/>
    <lineage>
        <taxon>Bacteria</taxon>
        <taxon>Bacillati</taxon>
        <taxon>Chloroflexota</taxon>
        <taxon>Anaerolineae</taxon>
        <taxon>Anaerolineales</taxon>
        <taxon>Anaerolineaceae</taxon>
        <taxon>Flexilinea</taxon>
    </lineage>
</organism>
<dbReference type="Gene3D" id="3.40.1190.20">
    <property type="match status" value="1"/>
</dbReference>
<dbReference type="AlphaFoldDB" id="A0A0S7BVQ2"/>
<dbReference type="OrthoDB" id="9779730at2"/>